<evidence type="ECO:0000313" key="6">
    <source>
        <dbReference type="Proteomes" id="UP001418222"/>
    </source>
</evidence>
<organism evidence="5 6">
    <name type="scientific">Platanthera zijinensis</name>
    <dbReference type="NCBI Taxonomy" id="2320716"/>
    <lineage>
        <taxon>Eukaryota</taxon>
        <taxon>Viridiplantae</taxon>
        <taxon>Streptophyta</taxon>
        <taxon>Embryophyta</taxon>
        <taxon>Tracheophyta</taxon>
        <taxon>Spermatophyta</taxon>
        <taxon>Magnoliopsida</taxon>
        <taxon>Liliopsida</taxon>
        <taxon>Asparagales</taxon>
        <taxon>Orchidaceae</taxon>
        <taxon>Orchidoideae</taxon>
        <taxon>Orchideae</taxon>
        <taxon>Orchidinae</taxon>
        <taxon>Platanthera</taxon>
    </lineage>
</organism>
<feature type="compositionally biased region" description="Basic and acidic residues" evidence="4">
    <location>
        <begin position="38"/>
        <end position="49"/>
    </location>
</feature>
<evidence type="ECO:0000256" key="4">
    <source>
        <dbReference type="SAM" id="MobiDB-lite"/>
    </source>
</evidence>
<reference evidence="5 6" key="1">
    <citation type="journal article" date="2022" name="Nat. Plants">
        <title>Genomes of leafy and leafless Platanthera orchids illuminate the evolution of mycoheterotrophy.</title>
        <authorList>
            <person name="Li M.H."/>
            <person name="Liu K.W."/>
            <person name="Li Z."/>
            <person name="Lu H.C."/>
            <person name="Ye Q.L."/>
            <person name="Zhang D."/>
            <person name="Wang J.Y."/>
            <person name="Li Y.F."/>
            <person name="Zhong Z.M."/>
            <person name="Liu X."/>
            <person name="Yu X."/>
            <person name="Liu D.K."/>
            <person name="Tu X.D."/>
            <person name="Liu B."/>
            <person name="Hao Y."/>
            <person name="Liao X.Y."/>
            <person name="Jiang Y.T."/>
            <person name="Sun W.H."/>
            <person name="Chen J."/>
            <person name="Chen Y.Q."/>
            <person name="Ai Y."/>
            <person name="Zhai J.W."/>
            <person name="Wu S.S."/>
            <person name="Zhou Z."/>
            <person name="Hsiao Y.Y."/>
            <person name="Wu W.L."/>
            <person name="Chen Y.Y."/>
            <person name="Lin Y.F."/>
            <person name="Hsu J.L."/>
            <person name="Li C.Y."/>
            <person name="Wang Z.W."/>
            <person name="Zhao X."/>
            <person name="Zhong W.Y."/>
            <person name="Ma X.K."/>
            <person name="Ma L."/>
            <person name="Huang J."/>
            <person name="Chen G.Z."/>
            <person name="Huang M.Z."/>
            <person name="Huang L."/>
            <person name="Peng D.H."/>
            <person name="Luo Y.B."/>
            <person name="Zou S.Q."/>
            <person name="Chen S.P."/>
            <person name="Lan S."/>
            <person name="Tsai W.C."/>
            <person name="Van de Peer Y."/>
            <person name="Liu Z.J."/>
        </authorList>
    </citation>
    <scope>NUCLEOTIDE SEQUENCE [LARGE SCALE GENOMIC DNA]</scope>
    <source>
        <strain evidence="5">Lor287</strain>
    </source>
</reference>
<protein>
    <submittedName>
        <fullName evidence="5">Uncharacterized protein</fullName>
    </submittedName>
</protein>
<dbReference type="PANTHER" id="PTHR34224:SF2">
    <property type="entry name" value="INTERACTOR OF CONSTITUTIVE ACTIVE ROPS 4"/>
    <property type="match status" value="1"/>
</dbReference>
<keyword evidence="2 3" id="KW-0175">Coiled coil</keyword>
<dbReference type="Proteomes" id="UP001418222">
    <property type="component" value="Unassembled WGS sequence"/>
</dbReference>
<feature type="region of interest" description="Disordered" evidence="4">
    <location>
        <begin position="249"/>
        <end position="283"/>
    </location>
</feature>
<feature type="region of interest" description="Disordered" evidence="4">
    <location>
        <begin position="162"/>
        <end position="194"/>
    </location>
</feature>
<sequence length="283" mass="32048">MPSSRSSEAANRRQSPRVPLRVKPTAFSEANSLAGATVDRRSKLEDRRSSRTVLQEKKRRSRVEDLETKLGETMVELKLLKEQLELEEVATRVVLKKLENTKKKKEEEEKLLPVEKDSDSCITTDICEVAACCTEENESLMMEMAEMRAKLAEKEKELETVKEEAEQVTASSSVERNKTNEMETKLAETEEELRQSREMLEQMKQRVESQEVEKDAMEAEMKRLSIQTDQWRKASEAAASILNHESFRSAGKPIDTCGEGRGGGGGGGIRVLGELWKKRGQQK</sequence>
<feature type="region of interest" description="Disordered" evidence="4">
    <location>
        <begin position="1"/>
        <end position="61"/>
    </location>
</feature>
<evidence type="ECO:0000256" key="1">
    <source>
        <dbReference type="ARBA" id="ARBA00009778"/>
    </source>
</evidence>
<accession>A0AAP0B8I5</accession>
<dbReference type="PANTHER" id="PTHR34224">
    <property type="entry name" value="INTERACTOR OF CONSTITUTIVE ACTIVE ROPS 2, CHLOROPLASTIC-RELATED"/>
    <property type="match status" value="1"/>
</dbReference>
<evidence type="ECO:0000256" key="2">
    <source>
        <dbReference type="ARBA" id="ARBA00023054"/>
    </source>
</evidence>
<feature type="compositionally biased region" description="Basic and acidic residues" evidence="4">
    <location>
        <begin position="175"/>
        <end position="194"/>
    </location>
</feature>
<proteinExistence type="inferred from homology"/>
<dbReference type="EMBL" id="JBBWWQ010000013">
    <property type="protein sequence ID" value="KAK8933478.1"/>
    <property type="molecule type" value="Genomic_DNA"/>
</dbReference>
<comment type="similarity">
    <text evidence="1">Belongs to the ICR family.</text>
</comment>
<feature type="compositionally biased region" description="Gly residues" evidence="4">
    <location>
        <begin position="259"/>
        <end position="270"/>
    </location>
</feature>
<name>A0AAP0B8I5_9ASPA</name>
<evidence type="ECO:0000313" key="5">
    <source>
        <dbReference type="EMBL" id="KAK8933478.1"/>
    </source>
</evidence>
<dbReference type="InterPro" id="IPR029688">
    <property type="entry name" value="ICR"/>
</dbReference>
<feature type="coiled-coil region" evidence="3">
    <location>
        <begin position="63"/>
        <end position="101"/>
    </location>
</feature>
<keyword evidence="6" id="KW-1185">Reference proteome</keyword>
<evidence type="ECO:0000256" key="3">
    <source>
        <dbReference type="SAM" id="Coils"/>
    </source>
</evidence>
<comment type="caution">
    <text evidence="5">The sequence shown here is derived from an EMBL/GenBank/DDBJ whole genome shotgun (WGS) entry which is preliminary data.</text>
</comment>
<feature type="compositionally biased region" description="Polar residues" evidence="4">
    <location>
        <begin position="1"/>
        <end position="13"/>
    </location>
</feature>
<gene>
    <name evidence="5" type="ORF">KSP39_PZI015492</name>
</gene>
<dbReference type="AlphaFoldDB" id="A0AAP0B8I5"/>